<name>K0KM48_WICCF</name>
<dbReference type="InterPro" id="IPR012337">
    <property type="entry name" value="RNaseH-like_sf"/>
</dbReference>
<comment type="similarity">
    <text evidence="3">Belongs to the REXO1/REXO3 family.</text>
</comment>
<organism evidence="13 14">
    <name type="scientific">Wickerhamomyces ciferrii (strain ATCC 14091 / BCRC 22168 / CBS 111 / JCM 3599 / NBRC 0793 / NRRL Y-1031 F-60-10)</name>
    <name type="common">Yeast</name>
    <name type="synonym">Pichia ciferrii</name>
    <dbReference type="NCBI Taxonomy" id="1206466"/>
    <lineage>
        <taxon>Eukaryota</taxon>
        <taxon>Fungi</taxon>
        <taxon>Dikarya</taxon>
        <taxon>Ascomycota</taxon>
        <taxon>Saccharomycotina</taxon>
        <taxon>Saccharomycetes</taxon>
        <taxon>Phaffomycetales</taxon>
        <taxon>Wickerhamomycetaceae</taxon>
        <taxon>Wickerhamomyces</taxon>
    </lineage>
</organism>
<keyword evidence="6" id="KW-0540">Nuclease</keyword>
<evidence type="ECO:0000256" key="11">
    <source>
        <dbReference type="ARBA" id="ARBA00039985"/>
    </source>
</evidence>
<evidence type="ECO:0000256" key="7">
    <source>
        <dbReference type="ARBA" id="ARBA00022801"/>
    </source>
</evidence>
<dbReference type="FunCoup" id="K0KM48">
    <property type="interactions" value="95"/>
</dbReference>
<dbReference type="AlphaFoldDB" id="K0KM48"/>
<accession>K0KM48</accession>
<dbReference type="InParanoid" id="K0KM48"/>
<dbReference type="GO" id="GO:0004527">
    <property type="term" value="F:exonuclease activity"/>
    <property type="evidence" value="ECO:0007669"/>
    <property type="project" value="UniProtKB-KW"/>
</dbReference>
<protein>
    <recommendedName>
        <fullName evidence="11">RNA exonuclease 3</fullName>
    </recommendedName>
</protein>
<evidence type="ECO:0000256" key="10">
    <source>
        <dbReference type="ARBA" id="ARBA00037201"/>
    </source>
</evidence>
<dbReference type="GO" id="GO:0006364">
    <property type="term" value="P:rRNA processing"/>
    <property type="evidence" value="ECO:0007669"/>
    <property type="project" value="UniProtKB-KW"/>
</dbReference>
<dbReference type="SUPFAM" id="SSF53098">
    <property type="entry name" value="Ribonuclease H-like"/>
    <property type="match status" value="1"/>
</dbReference>
<keyword evidence="9" id="KW-0539">Nucleus</keyword>
<comment type="caution">
    <text evidence="13">The sequence shown here is derived from an EMBL/GenBank/DDBJ whole genome shotgun (WGS) entry which is preliminary data.</text>
</comment>
<dbReference type="EMBL" id="CAIF01000047">
    <property type="protein sequence ID" value="CCH42454.1"/>
    <property type="molecule type" value="Genomic_DNA"/>
</dbReference>
<sequence length="467" mass="53065">MRHLIRMFKSSTGYFSNVKCPKLEQCKLPMCVFSHGAKRSLSTMAKDQNVKENLKDKVVQSDNKRAKIQDSILASVTQRTNNGSEEDGNVKDLDLWAPKQLPGVGAPATIQQRIKYISALINQYTKHNISLPKRKAVEKEYEIALKNKSTTYSFAMKSAISKAKTNQHDYTFDPKGKNKGKVLNENEQYEAVKNLVHTVEKLKKNQYATEIPTEYLYEVKDRNLKKCDHCSEHFYFDKIHETTKCQYHERRKRVVTNAGERTAHWECCDQVVGESQGCKTINHHVFKASDPFELENLISFRKSPKAAEGDKKRQIVGLDCEMGYTTRGLEMIRLTIVDFFSGSTIFDEIVKPSGEVLDLNTNWSGVSKIPPESLTLDGVYDVILGSIINEDTIIVGHGLENDLNVMRLVHHNIVDTAILFPKSLDKKFSLKDLSFQFLDRKIQGGEHSSEEDSLAAIDIIKHHISHS</sequence>
<dbReference type="HOGENOM" id="CLU_022453_5_4_1"/>
<evidence type="ECO:0000256" key="8">
    <source>
        <dbReference type="ARBA" id="ARBA00022839"/>
    </source>
</evidence>
<keyword evidence="5" id="KW-0698">rRNA processing</keyword>
<evidence type="ECO:0000313" key="13">
    <source>
        <dbReference type="EMBL" id="CCH42454.1"/>
    </source>
</evidence>
<dbReference type="PANTHER" id="PTHR12801">
    <property type="entry name" value="RNA EXONUCLEASE REXO1 / RECO3 FAMILY MEMBER-RELATED"/>
    <property type="match status" value="1"/>
</dbReference>
<keyword evidence="4" id="KW-0963">Cytoplasm</keyword>
<dbReference type="CDD" id="cd06145">
    <property type="entry name" value="REX1_like"/>
    <property type="match status" value="1"/>
</dbReference>
<evidence type="ECO:0000256" key="5">
    <source>
        <dbReference type="ARBA" id="ARBA00022552"/>
    </source>
</evidence>
<dbReference type="Gene3D" id="3.30.420.10">
    <property type="entry name" value="Ribonuclease H-like superfamily/Ribonuclease H"/>
    <property type="match status" value="1"/>
</dbReference>
<dbReference type="GO" id="GO:0010629">
    <property type="term" value="P:negative regulation of gene expression"/>
    <property type="evidence" value="ECO:0007669"/>
    <property type="project" value="UniProtKB-ARBA"/>
</dbReference>
<keyword evidence="7 13" id="KW-0378">Hydrolase</keyword>
<dbReference type="GO" id="GO:0005737">
    <property type="term" value="C:cytoplasm"/>
    <property type="evidence" value="ECO:0007669"/>
    <property type="project" value="UniProtKB-SubCell"/>
</dbReference>
<comment type="function">
    <text evidence="10">3' to 5' exoribonuclease required for proper 3' end maturation of MRP RNA and of the U5L snRNA.</text>
</comment>
<evidence type="ECO:0000256" key="6">
    <source>
        <dbReference type="ARBA" id="ARBA00022722"/>
    </source>
</evidence>
<proteinExistence type="inferred from homology"/>
<evidence type="ECO:0000256" key="4">
    <source>
        <dbReference type="ARBA" id="ARBA00022490"/>
    </source>
</evidence>
<dbReference type="SMART" id="SM00479">
    <property type="entry name" value="EXOIII"/>
    <property type="match status" value="1"/>
</dbReference>
<dbReference type="Proteomes" id="UP000009328">
    <property type="component" value="Unassembled WGS sequence"/>
</dbReference>
<dbReference type="InterPro" id="IPR034922">
    <property type="entry name" value="REX1-like_exo"/>
</dbReference>
<dbReference type="InterPro" id="IPR047021">
    <property type="entry name" value="REXO1/3/4-like"/>
</dbReference>
<evidence type="ECO:0000259" key="12">
    <source>
        <dbReference type="SMART" id="SM00479"/>
    </source>
</evidence>
<keyword evidence="14" id="KW-1185">Reference proteome</keyword>
<evidence type="ECO:0000256" key="1">
    <source>
        <dbReference type="ARBA" id="ARBA00004123"/>
    </source>
</evidence>
<gene>
    <name evidence="13" type="ORF">BN7_1999</name>
</gene>
<dbReference type="STRING" id="1206466.K0KM48"/>
<evidence type="ECO:0000256" key="3">
    <source>
        <dbReference type="ARBA" id="ARBA00006357"/>
    </source>
</evidence>
<dbReference type="InterPro" id="IPR013520">
    <property type="entry name" value="Ribonucl_H"/>
</dbReference>
<dbReference type="GO" id="GO:0003676">
    <property type="term" value="F:nucleic acid binding"/>
    <property type="evidence" value="ECO:0007669"/>
    <property type="project" value="InterPro"/>
</dbReference>
<dbReference type="PANTHER" id="PTHR12801:SF118">
    <property type="entry name" value="RNA EXONUCLEASE 3"/>
    <property type="match status" value="1"/>
</dbReference>
<evidence type="ECO:0000313" key="14">
    <source>
        <dbReference type="Proteomes" id="UP000009328"/>
    </source>
</evidence>
<dbReference type="FunFam" id="3.30.420.10:FF:000031">
    <property type="entry name" value="RNA exonuclease 1"/>
    <property type="match status" value="1"/>
</dbReference>
<keyword evidence="8 13" id="KW-0269">Exonuclease</keyword>
<evidence type="ECO:0000256" key="2">
    <source>
        <dbReference type="ARBA" id="ARBA00004496"/>
    </source>
</evidence>
<feature type="domain" description="Exonuclease" evidence="12">
    <location>
        <begin position="314"/>
        <end position="467"/>
    </location>
</feature>
<dbReference type="GO" id="GO:0005634">
    <property type="term" value="C:nucleus"/>
    <property type="evidence" value="ECO:0007669"/>
    <property type="project" value="UniProtKB-SubCell"/>
</dbReference>
<evidence type="ECO:0000256" key="9">
    <source>
        <dbReference type="ARBA" id="ARBA00023242"/>
    </source>
</evidence>
<dbReference type="eggNOG" id="KOG2248">
    <property type="taxonomic scope" value="Eukaryota"/>
</dbReference>
<reference evidence="13 14" key="1">
    <citation type="journal article" date="2012" name="Eukaryot. Cell">
        <title>Draft genome sequence of Wickerhamomyces ciferrii NRRL Y-1031 F-60-10.</title>
        <authorList>
            <person name="Schneider J."/>
            <person name="Andrea H."/>
            <person name="Blom J."/>
            <person name="Jaenicke S."/>
            <person name="Ruckert C."/>
            <person name="Schorsch C."/>
            <person name="Szczepanowski R."/>
            <person name="Farwick M."/>
            <person name="Goesmann A."/>
            <person name="Puhler A."/>
            <person name="Schaffer S."/>
            <person name="Tauch A."/>
            <person name="Kohler T."/>
            <person name="Brinkrolf K."/>
        </authorList>
    </citation>
    <scope>NUCLEOTIDE SEQUENCE [LARGE SCALE GENOMIC DNA]</scope>
    <source>
        <strain evidence="14">ATCC 14091 / BCRC 22168 / CBS 111 / JCM 3599 / NBRC 0793 / NRRL Y-1031 F-60-10</strain>
    </source>
</reference>
<dbReference type="InterPro" id="IPR036397">
    <property type="entry name" value="RNaseH_sf"/>
</dbReference>
<comment type="subcellular location">
    <subcellularLocation>
        <location evidence="2">Cytoplasm</location>
    </subcellularLocation>
    <subcellularLocation>
        <location evidence="1">Nucleus</location>
    </subcellularLocation>
</comment>